<keyword evidence="11 15" id="KW-1133">Transmembrane helix</keyword>
<dbReference type="GO" id="GO:0005886">
    <property type="term" value="C:plasma membrane"/>
    <property type="evidence" value="ECO:0007669"/>
    <property type="project" value="TreeGrafter"/>
</dbReference>
<dbReference type="Gene3D" id="3.30.200.20">
    <property type="entry name" value="Phosphorylase Kinase, domain 1"/>
    <property type="match status" value="1"/>
</dbReference>
<keyword evidence="20" id="KW-1185">Reference proteome</keyword>
<dbReference type="SUPFAM" id="SSF56112">
    <property type="entry name" value="Protein kinase-like (PK-like)"/>
    <property type="match status" value="1"/>
</dbReference>
<keyword evidence="13" id="KW-0675">Receptor</keyword>
<organism evidence="19 20">
    <name type="scientific">Hibiscus syriacus</name>
    <name type="common">Rose of Sharon</name>
    <dbReference type="NCBI Taxonomy" id="106335"/>
    <lineage>
        <taxon>Eukaryota</taxon>
        <taxon>Viridiplantae</taxon>
        <taxon>Streptophyta</taxon>
        <taxon>Embryophyta</taxon>
        <taxon>Tracheophyta</taxon>
        <taxon>Spermatophyta</taxon>
        <taxon>Magnoliopsida</taxon>
        <taxon>eudicotyledons</taxon>
        <taxon>Gunneridae</taxon>
        <taxon>Pentapetalae</taxon>
        <taxon>rosids</taxon>
        <taxon>malvids</taxon>
        <taxon>Malvales</taxon>
        <taxon>Malvaceae</taxon>
        <taxon>Malvoideae</taxon>
        <taxon>Hibiscus</taxon>
    </lineage>
</organism>
<dbReference type="PANTHER" id="PTHR27002:SF1104">
    <property type="entry name" value="CYSTEINE-RICH RECEPTOR-LIKE PROTEIN KINASE 27-RELATED"/>
    <property type="match status" value="1"/>
</dbReference>
<feature type="domain" description="Gnk2-homologous" evidence="18">
    <location>
        <begin position="136"/>
        <end position="243"/>
    </location>
</feature>
<dbReference type="PROSITE" id="PS51257">
    <property type="entry name" value="PROKAR_LIPOPROTEIN"/>
    <property type="match status" value="1"/>
</dbReference>
<evidence type="ECO:0000256" key="6">
    <source>
        <dbReference type="ARBA" id="ARBA00022729"/>
    </source>
</evidence>
<keyword evidence="14" id="KW-0325">Glycoprotein</keyword>
<dbReference type="PROSITE" id="PS00108">
    <property type="entry name" value="PROTEIN_KINASE_ST"/>
    <property type="match status" value="1"/>
</dbReference>
<dbReference type="Proteomes" id="UP000436088">
    <property type="component" value="Unassembled WGS sequence"/>
</dbReference>
<dbReference type="EMBL" id="VEPZ02001220">
    <property type="protein sequence ID" value="KAE8686253.1"/>
    <property type="molecule type" value="Genomic_DNA"/>
</dbReference>
<dbReference type="Pfam" id="PF07714">
    <property type="entry name" value="PK_Tyr_Ser-Thr"/>
    <property type="match status" value="1"/>
</dbReference>
<keyword evidence="6 16" id="KW-0732">Signal</keyword>
<evidence type="ECO:0000256" key="5">
    <source>
        <dbReference type="ARBA" id="ARBA00022692"/>
    </source>
</evidence>
<evidence type="ECO:0000313" key="20">
    <source>
        <dbReference type="Proteomes" id="UP000436088"/>
    </source>
</evidence>
<keyword evidence="2" id="KW-0723">Serine/threonine-protein kinase</keyword>
<evidence type="ECO:0000259" key="18">
    <source>
        <dbReference type="PROSITE" id="PS51473"/>
    </source>
</evidence>
<dbReference type="InterPro" id="IPR000719">
    <property type="entry name" value="Prot_kinase_dom"/>
</dbReference>
<dbReference type="PROSITE" id="PS51473">
    <property type="entry name" value="GNK2"/>
    <property type="match status" value="2"/>
</dbReference>
<evidence type="ECO:0000256" key="13">
    <source>
        <dbReference type="ARBA" id="ARBA00023170"/>
    </source>
</evidence>
<dbReference type="FunFam" id="3.30.200.20:FF:000924">
    <property type="entry name" value="Uncharacterized protein"/>
    <property type="match status" value="1"/>
</dbReference>
<dbReference type="FunFam" id="3.30.430.20:FF:000003">
    <property type="entry name" value="Cysteine-rich RLK (RECEPTOR-like protein kinase) 10"/>
    <property type="match status" value="1"/>
</dbReference>
<dbReference type="AlphaFoldDB" id="A0A6A2Z3X0"/>
<gene>
    <name evidence="19" type="ORF">F3Y22_tig00111070pilonHSYRG00049</name>
</gene>
<evidence type="ECO:0000256" key="7">
    <source>
        <dbReference type="ARBA" id="ARBA00022737"/>
    </source>
</evidence>
<evidence type="ECO:0000256" key="12">
    <source>
        <dbReference type="ARBA" id="ARBA00023136"/>
    </source>
</evidence>
<dbReference type="PANTHER" id="PTHR27002">
    <property type="entry name" value="RECEPTOR-LIKE SERINE/THREONINE-PROTEIN KINASE SD1-8"/>
    <property type="match status" value="1"/>
</dbReference>
<dbReference type="Pfam" id="PF01657">
    <property type="entry name" value="Stress-antifung"/>
    <property type="match status" value="2"/>
</dbReference>
<evidence type="ECO:0000256" key="16">
    <source>
        <dbReference type="SAM" id="SignalP"/>
    </source>
</evidence>
<evidence type="ECO:0000256" key="14">
    <source>
        <dbReference type="ARBA" id="ARBA00023180"/>
    </source>
</evidence>
<evidence type="ECO:0000256" key="2">
    <source>
        <dbReference type="ARBA" id="ARBA00022527"/>
    </source>
</evidence>
<dbReference type="Gene3D" id="1.10.510.10">
    <property type="entry name" value="Transferase(Phosphotransferase) domain 1"/>
    <property type="match status" value="1"/>
</dbReference>
<dbReference type="GO" id="GO:0004674">
    <property type="term" value="F:protein serine/threonine kinase activity"/>
    <property type="evidence" value="ECO:0007669"/>
    <property type="project" value="UniProtKB-KW"/>
</dbReference>
<keyword evidence="4" id="KW-0808">Transferase</keyword>
<dbReference type="CDD" id="cd14066">
    <property type="entry name" value="STKc_IRAK"/>
    <property type="match status" value="1"/>
</dbReference>
<dbReference type="InterPro" id="IPR008271">
    <property type="entry name" value="Ser/Thr_kinase_AS"/>
</dbReference>
<evidence type="ECO:0000256" key="3">
    <source>
        <dbReference type="ARBA" id="ARBA00022553"/>
    </source>
</evidence>
<feature type="domain" description="Protein kinase" evidence="17">
    <location>
        <begin position="346"/>
        <end position="656"/>
    </location>
</feature>
<evidence type="ECO:0000256" key="4">
    <source>
        <dbReference type="ARBA" id="ARBA00022679"/>
    </source>
</evidence>
<feature type="domain" description="Gnk2-homologous" evidence="18">
    <location>
        <begin position="27"/>
        <end position="130"/>
    </location>
</feature>
<feature type="signal peptide" evidence="16">
    <location>
        <begin position="1"/>
        <end position="23"/>
    </location>
</feature>
<keyword evidence="10" id="KW-0067">ATP-binding</keyword>
<dbReference type="InterPro" id="IPR001245">
    <property type="entry name" value="Ser-Thr/Tyr_kinase_cat_dom"/>
</dbReference>
<evidence type="ECO:0000313" key="19">
    <source>
        <dbReference type="EMBL" id="KAE8686253.1"/>
    </source>
</evidence>
<keyword evidence="9" id="KW-0418">Kinase</keyword>
<keyword evidence="3" id="KW-0597">Phosphoprotein</keyword>
<dbReference type="InterPro" id="IPR002902">
    <property type="entry name" value="GNK2"/>
</dbReference>
<dbReference type="Gene3D" id="3.30.430.20">
    <property type="entry name" value="Gnk2 domain, C-X8-C-X2-C motif"/>
    <property type="match status" value="2"/>
</dbReference>
<evidence type="ECO:0000256" key="10">
    <source>
        <dbReference type="ARBA" id="ARBA00022840"/>
    </source>
</evidence>
<dbReference type="FunFam" id="1.10.510.10:FF:000343">
    <property type="entry name" value="Cysteine-rich receptor-like protein kinase 28"/>
    <property type="match status" value="1"/>
</dbReference>
<accession>A0A6A2Z3X0</accession>
<comment type="subcellular location">
    <subcellularLocation>
        <location evidence="1">Membrane</location>
        <topology evidence="1">Single-pass membrane protein</topology>
    </subcellularLocation>
</comment>
<name>A0A6A2Z3X0_HIBSY</name>
<protein>
    <submittedName>
        <fullName evidence="19">Cysteine-rich RLK 30</fullName>
    </submittedName>
</protein>
<keyword evidence="12 15" id="KW-0472">Membrane</keyword>
<evidence type="ECO:0000256" key="8">
    <source>
        <dbReference type="ARBA" id="ARBA00022741"/>
    </source>
</evidence>
<dbReference type="PROSITE" id="PS50011">
    <property type="entry name" value="PROTEIN_KINASE_DOM"/>
    <property type="match status" value="1"/>
</dbReference>
<dbReference type="InterPro" id="IPR011009">
    <property type="entry name" value="Kinase-like_dom_sf"/>
</dbReference>
<feature type="chain" id="PRO_5025486811" evidence="16">
    <location>
        <begin position="24"/>
        <end position="704"/>
    </location>
</feature>
<keyword evidence="5 15" id="KW-0812">Transmembrane</keyword>
<comment type="caution">
    <text evidence="19">The sequence shown here is derived from an EMBL/GenBank/DDBJ whole genome shotgun (WGS) entry which is preliminary data.</text>
</comment>
<reference evidence="19" key="1">
    <citation type="submission" date="2019-09" db="EMBL/GenBank/DDBJ databases">
        <title>Draft genome information of white flower Hibiscus syriacus.</title>
        <authorList>
            <person name="Kim Y.-M."/>
        </authorList>
    </citation>
    <scope>NUCLEOTIDE SEQUENCE [LARGE SCALE GENOMIC DNA]</scope>
    <source>
        <strain evidence="19">YM2019G1</strain>
    </source>
</reference>
<dbReference type="SMART" id="SM00220">
    <property type="entry name" value="S_TKc"/>
    <property type="match status" value="1"/>
</dbReference>
<sequence length="704" mass="78915">MKTGSSALFFLLALSFVFTFGTAQNPNPVASSCSDRGNFTNGSTYEANLNTLLSSFSSITENDYGFYNLSVGRDLDTVNSIALCRGDVRPDVCLSCINNATSEITSACPNRKEAIIWYDFCMLRYSNRSIVGVLDSSVIIRGPNPLNVTDPDSFNQALNNLLVDLMNRASSGGSRRKFATWNVIDTALQPIYALEQCTPDLSQEECTTCLETALPIIPDCCGGRRGGQVIFPSCFVRFETQRFYNEPTNGTTSSSNSKTSKLDFKYATLSLLEINPAFLADNNTSRIIITVVVPVTVVAIIIIFVYFFLRARKRKEDIVETVDEEIINPESLQFDFATIRIATDNFSDENKLGQGGFGSVYKVNQMSYQRNKECVVDRLKNSIPYFQGKLSTGQDIAVKRLSRESGQGDLEFKNEVLLVAKLQHRNLVRLLGFSLQRTERLLVYEFVQNASLDRFIFNPKMREQLNWETRYKIIGGIARGLLYLHEDSRLRIIHRDLKASNVLLDADMNPKIADFGMARLFTMDETQGNTSRIVGTYGYMAPEYAMHGQFSVKSDVFSFGVLILEIITGRRNNCFNDKDNMEDLLSYSWKNWREGTTVNLIDSALRVSSGSEMTRCIHIGLLCVQENVADRPTMASVVIMLNSNSLTLPMPSEPAFFMHSSVQSDVSYSSSGYSSRVKISTNRSNDEVFPLAKHEDSFAEPYAR</sequence>
<evidence type="ECO:0000256" key="11">
    <source>
        <dbReference type="ARBA" id="ARBA00022989"/>
    </source>
</evidence>
<evidence type="ECO:0000256" key="9">
    <source>
        <dbReference type="ARBA" id="ARBA00022777"/>
    </source>
</evidence>
<evidence type="ECO:0000256" key="1">
    <source>
        <dbReference type="ARBA" id="ARBA00004167"/>
    </source>
</evidence>
<evidence type="ECO:0000259" key="17">
    <source>
        <dbReference type="PROSITE" id="PS50011"/>
    </source>
</evidence>
<dbReference type="FunFam" id="3.30.430.20:FF:000002">
    <property type="entry name" value="Cysteine-rich receptor-like protein kinase 10"/>
    <property type="match status" value="1"/>
</dbReference>
<keyword evidence="8" id="KW-0547">Nucleotide-binding</keyword>
<dbReference type="InterPro" id="IPR038408">
    <property type="entry name" value="GNK2_sf"/>
</dbReference>
<feature type="transmembrane region" description="Helical" evidence="15">
    <location>
        <begin position="287"/>
        <end position="309"/>
    </location>
</feature>
<dbReference type="GO" id="GO:0005524">
    <property type="term" value="F:ATP binding"/>
    <property type="evidence" value="ECO:0007669"/>
    <property type="project" value="UniProtKB-KW"/>
</dbReference>
<evidence type="ECO:0000256" key="15">
    <source>
        <dbReference type="SAM" id="Phobius"/>
    </source>
</evidence>
<dbReference type="CDD" id="cd23509">
    <property type="entry name" value="Gnk2-like"/>
    <property type="match status" value="2"/>
</dbReference>
<keyword evidence="7" id="KW-0677">Repeat</keyword>
<proteinExistence type="predicted"/>